<feature type="domain" description="Kinesin motor" evidence="10">
    <location>
        <begin position="6"/>
        <end position="330"/>
    </location>
</feature>
<dbReference type="Proteomes" id="UP001303046">
    <property type="component" value="Unassembled WGS sequence"/>
</dbReference>
<keyword evidence="7" id="KW-0505">Motor protein</keyword>
<feature type="compositionally biased region" description="Basic and acidic residues" evidence="9">
    <location>
        <begin position="749"/>
        <end position="767"/>
    </location>
</feature>
<evidence type="ECO:0000256" key="4">
    <source>
        <dbReference type="ARBA" id="ARBA00022840"/>
    </source>
</evidence>
<evidence type="ECO:0000256" key="5">
    <source>
        <dbReference type="ARBA" id="ARBA00023054"/>
    </source>
</evidence>
<dbReference type="PANTHER" id="PTHR47969:SF15">
    <property type="entry name" value="CHROMOSOME-ASSOCIATED KINESIN KIF4A-RELATED"/>
    <property type="match status" value="1"/>
</dbReference>
<comment type="subcellular location">
    <subcellularLocation>
        <location evidence="1">Cytoplasm</location>
        <location evidence="1">Cytoskeleton</location>
    </subcellularLocation>
</comment>
<name>A0ABR1CZM5_NECAM</name>
<keyword evidence="3 7" id="KW-0547">Nucleotide-binding</keyword>
<accession>A0ABR1CZM5</accession>
<protein>
    <recommendedName>
        <fullName evidence="10">Kinesin motor domain-containing protein</fullName>
    </recommendedName>
</protein>
<dbReference type="Pfam" id="PF00225">
    <property type="entry name" value="Kinesin"/>
    <property type="match status" value="1"/>
</dbReference>
<proteinExistence type="inferred from homology"/>
<dbReference type="PRINTS" id="PR00380">
    <property type="entry name" value="KINESINHEAVY"/>
</dbReference>
<comment type="caution">
    <text evidence="11">The sequence shown here is derived from an EMBL/GenBank/DDBJ whole genome shotgun (WGS) entry which is preliminary data.</text>
</comment>
<dbReference type="Pfam" id="PF25764">
    <property type="entry name" value="KIF21A_4th"/>
    <property type="match status" value="1"/>
</dbReference>
<dbReference type="PANTHER" id="PTHR47969">
    <property type="entry name" value="CHROMOSOME-ASSOCIATED KINESIN KIF4A-RELATED"/>
    <property type="match status" value="1"/>
</dbReference>
<dbReference type="PROSITE" id="PS50067">
    <property type="entry name" value="KINESIN_MOTOR_2"/>
    <property type="match status" value="1"/>
</dbReference>
<dbReference type="Gene3D" id="3.40.850.10">
    <property type="entry name" value="Kinesin motor domain"/>
    <property type="match status" value="1"/>
</dbReference>
<feature type="region of interest" description="Disordered" evidence="9">
    <location>
        <begin position="943"/>
        <end position="1068"/>
    </location>
</feature>
<feature type="coiled-coil region" evidence="8">
    <location>
        <begin position="842"/>
        <end position="883"/>
    </location>
</feature>
<feature type="coiled-coil region" evidence="8">
    <location>
        <begin position="493"/>
        <end position="627"/>
    </location>
</feature>
<dbReference type="InterPro" id="IPR001752">
    <property type="entry name" value="Kinesin_motor_dom"/>
</dbReference>
<keyword evidence="4 7" id="KW-0067">ATP-binding</keyword>
<organism evidence="11 12">
    <name type="scientific">Necator americanus</name>
    <name type="common">Human hookworm</name>
    <dbReference type="NCBI Taxonomy" id="51031"/>
    <lineage>
        <taxon>Eukaryota</taxon>
        <taxon>Metazoa</taxon>
        <taxon>Ecdysozoa</taxon>
        <taxon>Nematoda</taxon>
        <taxon>Chromadorea</taxon>
        <taxon>Rhabditida</taxon>
        <taxon>Rhabditina</taxon>
        <taxon>Rhabditomorpha</taxon>
        <taxon>Strongyloidea</taxon>
        <taxon>Ancylostomatidae</taxon>
        <taxon>Bunostominae</taxon>
        <taxon>Necator</taxon>
    </lineage>
</organism>
<keyword evidence="12" id="KW-1185">Reference proteome</keyword>
<gene>
    <name evidence="11" type="primary">Necator_chrIII.g11511</name>
    <name evidence="11" type="ORF">RB195_010746</name>
</gene>
<keyword evidence="6" id="KW-0206">Cytoskeleton</keyword>
<feature type="compositionally biased region" description="Polar residues" evidence="9">
    <location>
        <begin position="1053"/>
        <end position="1067"/>
    </location>
</feature>
<feature type="region of interest" description="Disordered" evidence="9">
    <location>
        <begin position="739"/>
        <end position="777"/>
    </location>
</feature>
<evidence type="ECO:0000256" key="6">
    <source>
        <dbReference type="ARBA" id="ARBA00023212"/>
    </source>
</evidence>
<dbReference type="SMART" id="SM00129">
    <property type="entry name" value="KISc"/>
    <property type="match status" value="1"/>
</dbReference>
<evidence type="ECO:0000256" key="7">
    <source>
        <dbReference type="PROSITE-ProRule" id="PRU00283"/>
    </source>
</evidence>
<evidence type="ECO:0000256" key="3">
    <source>
        <dbReference type="ARBA" id="ARBA00022741"/>
    </source>
</evidence>
<dbReference type="InterPro" id="IPR027417">
    <property type="entry name" value="P-loop_NTPase"/>
</dbReference>
<dbReference type="PROSITE" id="PS00411">
    <property type="entry name" value="KINESIN_MOTOR_1"/>
    <property type="match status" value="1"/>
</dbReference>
<dbReference type="SUPFAM" id="SSF52540">
    <property type="entry name" value="P-loop containing nucleoside triphosphate hydrolases"/>
    <property type="match status" value="1"/>
</dbReference>
<dbReference type="InterPro" id="IPR019821">
    <property type="entry name" value="Kinesin_motor_CS"/>
</dbReference>
<evidence type="ECO:0000256" key="9">
    <source>
        <dbReference type="SAM" id="MobiDB-lite"/>
    </source>
</evidence>
<sequence>MADDIPVKVYIRSRPFSDKEKLENARECLQFFVEANQISCNGRNFTFDGVLDPTTPQDTVYDITASSLLEQFFKGFNCTILAYGQTGSGKTYTMGTEETTNSMKSEKRGIIPRLVEAIFRQITESGAEMKYQVFVSMLEIYDEKVHDLLSPSREPLQVREQGGVVFVQGLSKSRVQDLEQTMAQLEKGGLLRSKGETAMNAQSSRSHAIFTISLEKVEAGDEESGFTAKLHLVDLAGSERLKKTHAEGARKMEGIRINEGLLALGNVISALSEPGGNRHIPYRDSKITRLLQDSLGGNSYTLMIACVSPADSNAEETLSTLRYADRAKKIKNKPMVNIDPGQQKIRELREKVAALERELAATRMGIAPCLTDNLSTIEICEMKAALAEKERLLNEAHGKTAEVICQKVNLLSQLQQTELQRERYKTEIAQTLDIIRSSGESEGLDIVHRILEVITENAADEEERDPSMGKVLHADGDDELMDETFNIKFVDQQAFLNKELEEVMRQIKDKEDMLTKTVENQKNVDELMKKHQQEMSDLQQRIDALLAEKSRLEADLKKISVNNRLAEERRRKLQEMEKQLAQFRKQMNEMKKLEKQRQQSEETQKRMQAEIVELKKAKIRMVKQQREEAEKYRQWKTKHDRELHQLKQKERKRDVEAAREKRVHDQQMLVYRQKLEDASKVNKRLIAQMERAAAFSREKPESEKSLSHAKQFIETELALVGSSYEAELMCQSLKDQRRHLGRKKTSLQRQKERYLCPDEPLSKRRSTEQGPALTTEDEETLNKIDEELNNIEQQQILCSDELNKLQRGCGTIDVDSRSETRWKELYTVAAARIYLKVLFEQAANERRAVIDMEKEQKQMKRKIKELENDIRDVKRSYEGQINEIHEKNRSLAFEFDKQKSDAEMHYLNLMARLNACKMVDTDVLNEFKRISEDMQHAIQLSHQMKNTKTFKRRSSRAKPLMRSQSSSSVDPALITTEEERRTRSSRARIHRYGDVRNPIQLVEPASDEDESVVDTSYHPDERHHHERRKKPLTIVTDLSPIPDLTQLHHDSTSDNTMSPRSRRQSMQLHRPPLSFEDGQAKENLCNETFVLHQGSSNSPQCRDIKDEKPDDVNPLGNATLVSGLVPNLNPTLGPL</sequence>
<feature type="coiled-coil region" evidence="8">
    <location>
        <begin position="338"/>
        <end position="434"/>
    </location>
</feature>
<feature type="binding site" evidence="7">
    <location>
        <begin position="84"/>
        <end position="91"/>
    </location>
    <ligand>
        <name>ATP</name>
        <dbReference type="ChEBI" id="CHEBI:30616"/>
    </ligand>
</feature>
<evidence type="ECO:0000313" key="11">
    <source>
        <dbReference type="EMBL" id="KAK6743645.1"/>
    </source>
</evidence>
<comment type="similarity">
    <text evidence="7">Belongs to the TRAFAC class myosin-kinesin ATPase superfamily. Kinesin family.</text>
</comment>
<evidence type="ECO:0000256" key="2">
    <source>
        <dbReference type="ARBA" id="ARBA00022490"/>
    </source>
</evidence>
<keyword evidence="5 8" id="KW-0175">Coiled coil</keyword>
<dbReference type="InterPro" id="IPR027640">
    <property type="entry name" value="Kinesin-like_fam"/>
</dbReference>
<evidence type="ECO:0000259" key="10">
    <source>
        <dbReference type="PROSITE" id="PS50067"/>
    </source>
</evidence>
<dbReference type="EMBL" id="JAVFWL010000003">
    <property type="protein sequence ID" value="KAK6743645.1"/>
    <property type="molecule type" value="Genomic_DNA"/>
</dbReference>
<dbReference type="InterPro" id="IPR036961">
    <property type="entry name" value="Kinesin_motor_dom_sf"/>
</dbReference>
<reference evidence="11 12" key="1">
    <citation type="submission" date="2023-08" db="EMBL/GenBank/DDBJ databases">
        <title>A Necator americanus chromosomal reference genome.</title>
        <authorList>
            <person name="Ilik V."/>
            <person name="Petrzelkova K.J."/>
            <person name="Pardy F."/>
            <person name="Fuh T."/>
            <person name="Niatou-Singa F.S."/>
            <person name="Gouil Q."/>
            <person name="Baker L."/>
            <person name="Ritchie M.E."/>
            <person name="Jex A.R."/>
            <person name="Gazzola D."/>
            <person name="Li H."/>
            <person name="Toshio Fujiwara R."/>
            <person name="Zhan B."/>
            <person name="Aroian R.V."/>
            <person name="Pafco B."/>
            <person name="Schwarz E.M."/>
        </authorList>
    </citation>
    <scope>NUCLEOTIDE SEQUENCE [LARGE SCALE GENOMIC DNA]</scope>
    <source>
        <strain evidence="11 12">Aroian</strain>
        <tissue evidence="11">Whole animal</tissue>
    </source>
</reference>
<evidence type="ECO:0000313" key="12">
    <source>
        <dbReference type="Proteomes" id="UP001303046"/>
    </source>
</evidence>
<evidence type="ECO:0000256" key="8">
    <source>
        <dbReference type="SAM" id="Coils"/>
    </source>
</evidence>
<keyword evidence="2" id="KW-0963">Cytoplasm</keyword>
<evidence type="ECO:0000256" key="1">
    <source>
        <dbReference type="ARBA" id="ARBA00004245"/>
    </source>
</evidence>